<dbReference type="Gene3D" id="1.20.58.90">
    <property type="match status" value="1"/>
</dbReference>
<evidence type="ECO:0000313" key="1">
    <source>
        <dbReference type="EMBL" id="MBB6083533.1"/>
    </source>
</evidence>
<accession>A0A7W9TPE6</accession>
<dbReference type="Proteomes" id="UP000541136">
    <property type="component" value="Unassembled WGS sequence"/>
</dbReference>
<evidence type="ECO:0000313" key="2">
    <source>
        <dbReference type="Proteomes" id="UP000541136"/>
    </source>
</evidence>
<gene>
    <name evidence="1" type="ORF">HNR28_001571</name>
</gene>
<dbReference type="SUPFAM" id="SSF140129">
    <property type="entry name" value="MxiH-like"/>
    <property type="match status" value="1"/>
</dbReference>
<comment type="caution">
    <text evidence="1">The sequence shown here is derived from an EMBL/GenBank/DDBJ whole genome shotgun (WGS) entry which is preliminary data.</text>
</comment>
<name>A0A7W9TPE6_CASDE</name>
<sequence length="88" mass="9624">MALTALSGSSGLNFNAVNDTIYSGIRTQETKLRQTLSDLSAKGDGNISQTDLLMLQQQTQQWTMMIELQSTITKQISDSLKGIIQKSS</sequence>
<dbReference type="Pfam" id="PF09392">
    <property type="entry name" value="T3SS_needle_F"/>
    <property type="match status" value="1"/>
</dbReference>
<organism evidence="1 2">
    <name type="scientific">Castellaniella defragrans</name>
    <name type="common">Alcaligenes defragrans</name>
    <dbReference type="NCBI Taxonomy" id="75697"/>
    <lineage>
        <taxon>Bacteria</taxon>
        <taxon>Pseudomonadati</taxon>
        <taxon>Pseudomonadota</taxon>
        <taxon>Betaproteobacteria</taxon>
        <taxon>Burkholderiales</taxon>
        <taxon>Alcaligenaceae</taxon>
        <taxon>Castellaniella</taxon>
    </lineage>
</organism>
<reference evidence="1 2" key="1">
    <citation type="submission" date="2020-08" db="EMBL/GenBank/DDBJ databases">
        <title>Genomic Encyclopedia of Type Strains, Phase IV (KMG-IV): sequencing the most valuable type-strain genomes for metagenomic binning, comparative biology and taxonomic classification.</title>
        <authorList>
            <person name="Goeker M."/>
        </authorList>
    </citation>
    <scope>NUCLEOTIDE SEQUENCE [LARGE SCALE GENOMIC DNA]</scope>
    <source>
        <strain evidence="1 2">DSM 12141</strain>
    </source>
</reference>
<dbReference type="RefSeq" id="WP_151025189.1">
    <property type="nucleotide sequence ID" value="NZ_JACHIB010000007.1"/>
</dbReference>
<protein>
    <submittedName>
        <fullName evidence="1">Type III secretion protein F</fullName>
    </submittedName>
</protein>
<dbReference type="InterPro" id="IPR021123">
    <property type="entry name" value="T3SS_needle-like"/>
</dbReference>
<proteinExistence type="predicted"/>
<dbReference type="EMBL" id="JACHIB010000007">
    <property type="protein sequence ID" value="MBB6083533.1"/>
    <property type="molecule type" value="Genomic_DNA"/>
</dbReference>
<dbReference type="InterPro" id="IPR037203">
    <property type="entry name" value="T3SS_needle-like_sf"/>
</dbReference>
<dbReference type="GO" id="GO:0015031">
    <property type="term" value="P:protein transport"/>
    <property type="evidence" value="ECO:0007669"/>
    <property type="project" value="InterPro"/>
</dbReference>
<dbReference type="AlphaFoldDB" id="A0A7W9TPE6"/>